<dbReference type="Proteomes" id="UP001275932">
    <property type="component" value="Unassembled WGS sequence"/>
</dbReference>
<sequence length="274" mass="31449">MNTEVNFSIQEEQVAIPNYLRFNKKVAWVAFATSVLFCNDSFSSTVDEGNIIAYIICLIALVANFHFIFSIVAEQAYSYKEKGTYDWRPLGIIVGATLLSFLWDPFELLSFCAVFFPERITAEETSKSTLSFVKKASWISTISFFVLIVIFGFDSKEFTYDEYYEEINNTVLANKQRIYENVHHPFGSCNSAQVKNLNIELDGNIPKSISYEVELFWKTLVTSNGYTRISIKEVYNYNTKQYETARCEVVKTNGQLSGDFWWDVGWGIGTMLIL</sequence>
<comment type="caution">
    <text evidence="2">The sequence shown here is derived from an EMBL/GenBank/DDBJ whole genome shotgun (WGS) entry which is preliminary data.</text>
</comment>
<evidence type="ECO:0000256" key="1">
    <source>
        <dbReference type="SAM" id="Phobius"/>
    </source>
</evidence>
<keyword evidence="1" id="KW-0812">Transmembrane</keyword>
<keyword evidence="1" id="KW-0472">Membrane</keyword>
<proteinExistence type="predicted"/>
<reference evidence="2 3" key="1">
    <citation type="submission" date="2022-03" db="EMBL/GenBank/DDBJ databases">
        <title>Novel taxa within the pig intestine.</title>
        <authorList>
            <person name="Wylensek D."/>
            <person name="Bishof K."/>
            <person name="Afrizal A."/>
            <person name="Clavel T."/>
        </authorList>
    </citation>
    <scope>NUCLEOTIDE SEQUENCE [LARGE SCALE GENOMIC DNA]</scope>
    <source>
        <strain evidence="2 3">CLA-KB-P66</strain>
    </source>
</reference>
<feature type="transmembrane region" description="Helical" evidence="1">
    <location>
        <begin position="136"/>
        <end position="153"/>
    </location>
</feature>
<dbReference type="RefSeq" id="WP_370396723.1">
    <property type="nucleotide sequence ID" value="NZ_JALBUT010000003.1"/>
</dbReference>
<name>A0ABU4WFD1_9BACT</name>
<protein>
    <submittedName>
        <fullName evidence="2">Uncharacterized protein</fullName>
    </submittedName>
</protein>
<evidence type="ECO:0000313" key="2">
    <source>
        <dbReference type="EMBL" id="MDX8415275.1"/>
    </source>
</evidence>
<accession>A0ABU4WFD1</accession>
<organism evidence="2 3">
    <name type="scientific">Intestinicryptomonas porci</name>
    <dbReference type="NCBI Taxonomy" id="2926320"/>
    <lineage>
        <taxon>Bacteria</taxon>
        <taxon>Pseudomonadati</taxon>
        <taxon>Verrucomicrobiota</taxon>
        <taxon>Opitutia</taxon>
        <taxon>Opitutales</taxon>
        <taxon>Intestinicryptomonaceae</taxon>
        <taxon>Intestinicryptomonas</taxon>
    </lineage>
</organism>
<keyword evidence="3" id="KW-1185">Reference proteome</keyword>
<gene>
    <name evidence="2" type="ORF">MOX91_03660</name>
</gene>
<dbReference type="EMBL" id="JALBUT010000003">
    <property type="protein sequence ID" value="MDX8415275.1"/>
    <property type="molecule type" value="Genomic_DNA"/>
</dbReference>
<feature type="transmembrane region" description="Helical" evidence="1">
    <location>
        <begin position="51"/>
        <end position="69"/>
    </location>
</feature>
<feature type="transmembrane region" description="Helical" evidence="1">
    <location>
        <begin position="90"/>
        <end position="116"/>
    </location>
</feature>
<keyword evidence="1" id="KW-1133">Transmembrane helix</keyword>
<evidence type="ECO:0000313" key="3">
    <source>
        <dbReference type="Proteomes" id="UP001275932"/>
    </source>
</evidence>